<reference evidence="2" key="2">
    <citation type="submission" date="2022-08" db="EMBL/GenBank/DDBJ databases">
        <authorList>
            <person name="Dong C."/>
        </authorList>
    </citation>
    <scope>NUCLEOTIDE SEQUENCE</scope>
    <source>
        <strain evidence="2">59MF3M-4</strain>
    </source>
</reference>
<feature type="transmembrane region" description="Helical" evidence="1">
    <location>
        <begin position="294"/>
        <end position="313"/>
    </location>
</feature>
<feature type="transmembrane region" description="Helical" evidence="1">
    <location>
        <begin position="226"/>
        <end position="246"/>
    </location>
</feature>
<evidence type="ECO:0000256" key="1">
    <source>
        <dbReference type="SAM" id="Phobius"/>
    </source>
</evidence>
<evidence type="ECO:0000313" key="2">
    <source>
        <dbReference type="EMBL" id="MCT7360096.1"/>
    </source>
</evidence>
<name>A0A9X2WGK4_9GAMM</name>
<feature type="transmembrane region" description="Helical" evidence="1">
    <location>
        <begin position="258"/>
        <end position="282"/>
    </location>
</feature>
<feature type="transmembrane region" description="Helical" evidence="1">
    <location>
        <begin position="73"/>
        <end position="99"/>
    </location>
</feature>
<evidence type="ECO:0000313" key="3">
    <source>
        <dbReference type="Proteomes" id="UP001147830"/>
    </source>
</evidence>
<dbReference type="EMBL" id="JAOANI010000022">
    <property type="protein sequence ID" value="MCT7360096.1"/>
    <property type="molecule type" value="Genomic_DNA"/>
</dbReference>
<reference evidence="2" key="1">
    <citation type="journal article" date="2022" name="Front. Microbiol.">
        <title>Genome-based taxonomic rearrangement of Oceanobacter-related bacteria including the description of Thalassolituus hydrocarbonoclasticus sp. nov. and Thalassolituus pacificus sp. nov. and emended description of the genus Thalassolituus.</title>
        <authorList>
            <person name="Dong C."/>
            <person name="Wei L."/>
            <person name="Wang J."/>
            <person name="Lai Q."/>
            <person name="Huang Z."/>
            <person name="Shao Z."/>
        </authorList>
    </citation>
    <scope>NUCLEOTIDE SEQUENCE</scope>
    <source>
        <strain evidence="2">59MF3M-4</strain>
    </source>
</reference>
<dbReference type="AlphaFoldDB" id="A0A9X2WGK4"/>
<evidence type="ECO:0008006" key="4">
    <source>
        <dbReference type="Google" id="ProtNLM"/>
    </source>
</evidence>
<sequence length="343" mass="38864">MIALANIFGFLFQFLVLAVIAHSKGIIFLGEYSLVLSMISPFCIVFSLGLKNRYFSGGLDFTEIKPIVGMRNVFFMVVIFLALLSIIYGGYACAIALLVKAFEIYVDSLIVFKTGFFNVIFTPILCACVLVLGVFNPVCLYVFIPVLVVLYFWRNLSFSFSGLVVIDGFKYSNILFYQNLAVMVQRMMFASFFGYSVLAIVTVLSYFFVITTLVTQSIYYQFVGRGLSFVLRIIIALWVLLILPYFSLADYFTSTLFLVSVGVETLLVVYVGVLIVSLDVYYYYARVQSGSYSYFYLALISLAALLLFSIVNPGHEFEVMVNIVLMYLVRLALNLFMYKKVIR</sequence>
<feature type="transmembrane region" description="Helical" evidence="1">
    <location>
        <begin position="151"/>
        <end position="172"/>
    </location>
</feature>
<keyword evidence="3" id="KW-1185">Reference proteome</keyword>
<keyword evidence="1" id="KW-0812">Transmembrane</keyword>
<gene>
    <name evidence="2" type="ORF">NYR02_13830</name>
</gene>
<dbReference type="Proteomes" id="UP001147830">
    <property type="component" value="Unassembled WGS sequence"/>
</dbReference>
<feature type="transmembrane region" description="Helical" evidence="1">
    <location>
        <begin position="319"/>
        <end position="338"/>
    </location>
</feature>
<accession>A0A9X2WGK4</accession>
<protein>
    <recommendedName>
        <fullName evidence="4">Polysaccharide biosynthesis protein</fullName>
    </recommendedName>
</protein>
<feature type="transmembrane region" description="Helical" evidence="1">
    <location>
        <begin position="33"/>
        <end position="52"/>
    </location>
</feature>
<feature type="transmembrane region" description="Helical" evidence="1">
    <location>
        <begin position="119"/>
        <end position="144"/>
    </location>
</feature>
<dbReference type="RefSeq" id="WP_260976940.1">
    <property type="nucleotide sequence ID" value="NZ_JAOANI010000022.1"/>
</dbReference>
<keyword evidence="1" id="KW-1133">Transmembrane helix</keyword>
<proteinExistence type="predicted"/>
<comment type="caution">
    <text evidence="2">The sequence shown here is derived from an EMBL/GenBank/DDBJ whole genome shotgun (WGS) entry which is preliminary data.</text>
</comment>
<keyword evidence="1" id="KW-0472">Membrane</keyword>
<organism evidence="2 3">
    <name type="scientific">Thalassolituus pacificus</name>
    <dbReference type="NCBI Taxonomy" id="2975440"/>
    <lineage>
        <taxon>Bacteria</taxon>
        <taxon>Pseudomonadati</taxon>
        <taxon>Pseudomonadota</taxon>
        <taxon>Gammaproteobacteria</taxon>
        <taxon>Oceanospirillales</taxon>
        <taxon>Oceanospirillaceae</taxon>
        <taxon>Thalassolituus</taxon>
    </lineage>
</organism>
<feature type="transmembrane region" description="Helical" evidence="1">
    <location>
        <begin position="192"/>
        <end position="214"/>
    </location>
</feature>